<keyword evidence="5" id="KW-1185">Reference proteome</keyword>
<dbReference type="GO" id="GO:0032456">
    <property type="term" value="P:endocytic recycling"/>
    <property type="evidence" value="ECO:0007669"/>
    <property type="project" value="InterPro"/>
</dbReference>
<gene>
    <name evidence="4" type="ORF">PACLA_8A024765</name>
</gene>
<comment type="caution">
    <text evidence="4">The sequence shown here is derived from an EMBL/GenBank/DDBJ whole genome shotgun (WGS) entry which is preliminary data.</text>
</comment>
<feature type="non-terminal residue" evidence="4">
    <location>
        <position position="461"/>
    </location>
</feature>
<accession>A0A6S7ILM7</accession>
<dbReference type="GO" id="GO:0005829">
    <property type="term" value="C:cytosol"/>
    <property type="evidence" value="ECO:0007669"/>
    <property type="project" value="GOC"/>
</dbReference>
<dbReference type="AlphaFoldDB" id="A0A6S7ILM7"/>
<keyword evidence="3" id="KW-0175">Coiled coil</keyword>
<dbReference type="Pfam" id="PF10475">
    <property type="entry name" value="Vps54_N"/>
    <property type="match status" value="1"/>
</dbReference>
<evidence type="ECO:0000256" key="1">
    <source>
        <dbReference type="ARBA" id="ARBA00022448"/>
    </source>
</evidence>
<protein>
    <submittedName>
        <fullName evidence="4">Syndetin isoform X2</fullName>
    </submittedName>
</protein>
<dbReference type="EMBL" id="CACRXK020009586">
    <property type="protein sequence ID" value="CAB4017530.1"/>
    <property type="molecule type" value="Genomic_DNA"/>
</dbReference>
<dbReference type="InterPro" id="IPR040047">
    <property type="entry name" value="VPS50"/>
</dbReference>
<evidence type="ECO:0000313" key="4">
    <source>
        <dbReference type="EMBL" id="CAB4017530.1"/>
    </source>
</evidence>
<reference evidence="4" key="1">
    <citation type="submission" date="2020-04" db="EMBL/GenBank/DDBJ databases">
        <authorList>
            <person name="Alioto T."/>
            <person name="Alioto T."/>
            <person name="Gomez Garrido J."/>
        </authorList>
    </citation>
    <scope>NUCLEOTIDE SEQUENCE</scope>
    <source>
        <strain evidence="4">A484AB</strain>
    </source>
</reference>
<name>A0A6S7ILM7_PARCT</name>
<dbReference type="OrthoDB" id="10263345at2759"/>
<feature type="non-terminal residue" evidence="4">
    <location>
        <position position="1"/>
    </location>
</feature>
<keyword evidence="2" id="KW-0653">Protein transport</keyword>
<sequence>KLPEVLNKEELDEYRNVLRRQAQAVSKKLYMKVLDNQKAYMQELQRVIDIQATLELAKTICDSGRSHLEHSRKETSLGGLTVLAKNRKKQHLFNVLQSLRTIKTLQQTDVRLREMLQEEDYPGAINLCLECEKAARAFKHYKCISELSANLQDILIQIESELDSALAKTCNNFDALHYEKLQTAYRYLGKIQVAMDQLHLHFMNSINSEAFLVLLKHVEENCPEDLNEGGIQTIPFQELCQKVGVEDFTPCLVDLCKTLWKVMSNYHEVMEWHQQHDDFMQTQEDESDGEASYNRKYVTQKLNHGLHRIWKEVQERVKCYLLGTDLSYFKYDDFIHVLDLVNRLIAIGEEFCGSKSEELHDSIRTQTVNYFKNYHRSRLEELRMFLENEVWELCPVKANFSLVNLQEFKFLRKIYPSKGHRRTDSGNIKAEMSFFSRYGSGATPFDDQKAEEESEDLLSTM</sequence>
<dbReference type="PANTHER" id="PTHR13258:SF0">
    <property type="entry name" value="SYNDETIN"/>
    <property type="match status" value="1"/>
</dbReference>
<evidence type="ECO:0000313" key="5">
    <source>
        <dbReference type="Proteomes" id="UP001152795"/>
    </source>
</evidence>
<dbReference type="GO" id="GO:1990745">
    <property type="term" value="C:EARP complex"/>
    <property type="evidence" value="ECO:0007669"/>
    <property type="project" value="InterPro"/>
</dbReference>
<evidence type="ECO:0000256" key="3">
    <source>
        <dbReference type="ARBA" id="ARBA00023054"/>
    </source>
</evidence>
<dbReference type="PANTHER" id="PTHR13258">
    <property type="entry name" value="SYNDETIN"/>
    <property type="match status" value="1"/>
</dbReference>
<keyword evidence="1" id="KW-0813">Transport</keyword>
<evidence type="ECO:0000256" key="2">
    <source>
        <dbReference type="ARBA" id="ARBA00022927"/>
    </source>
</evidence>
<dbReference type="GO" id="GO:0000149">
    <property type="term" value="F:SNARE binding"/>
    <property type="evidence" value="ECO:0007669"/>
    <property type="project" value="TreeGrafter"/>
</dbReference>
<dbReference type="Proteomes" id="UP001152795">
    <property type="component" value="Unassembled WGS sequence"/>
</dbReference>
<dbReference type="InterPro" id="IPR019515">
    <property type="entry name" value="VPS54_N"/>
</dbReference>
<dbReference type="GO" id="GO:0015031">
    <property type="term" value="P:protein transport"/>
    <property type="evidence" value="ECO:0007669"/>
    <property type="project" value="UniProtKB-KW"/>
</dbReference>
<proteinExistence type="predicted"/>
<dbReference type="GO" id="GO:0042147">
    <property type="term" value="P:retrograde transport, endosome to Golgi"/>
    <property type="evidence" value="ECO:0007669"/>
    <property type="project" value="InterPro"/>
</dbReference>
<organism evidence="4 5">
    <name type="scientific">Paramuricea clavata</name>
    <name type="common">Red gorgonian</name>
    <name type="synonym">Violescent sea-whip</name>
    <dbReference type="NCBI Taxonomy" id="317549"/>
    <lineage>
        <taxon>Eukaryota</taxon>
        <taxon>Metazoa</taxon>
        <taxon>Cnidaria</taxon>
        <taxon>Anthozoa</taxon>
        <taxon>Octocorallia</taxon>
        <taxon>Malacalcyonacea</taxon>
        <taxon>Plexauridae</taxon>
        <taxon>Paramuricea</taxon>
    </lineage>
</organism>